<protein>
    <recommendedName>
        <fullName evidence="1">non-specific serine/threonine protein kinase</fullName>
        <ecNumber evidence="1">2.7.11.1</ecNumber>
    </recommendedName>
</protein>
<keyword evidence="6" id="KW-0067">ATP-binding</keyword>
<dbReference type="InterPro" id="IPR000719">
    <property type="entry name" value="Prot_kinase_dom"/>
</dbReference>
<reference evidence="11" key="1">
    <citation type="journal article" date="2023" name="Mol. Phylogenet. Evol.">
        <title>Genome-scale phylogeny and comparative genomics of the fungal order Sordariales.</title>
        <authorList>
            <person name="Hensen N."/>
            <person name="Bonometti L."/>
            <person name="Westerberg I."/>
            <person name="Brannstrom I.O."/>
            <person name="Guillou S."/>
            <person name="Cros-Aarteil S."/>
            <person name="Calhoun S."/>
            <person name="Haridas S."/>
            <person name="Kuo A."/>
            <person name="Mondo S."/>
            <person name="Pangilinan J."/>
            <person name="Riley R."/>
            <person name="LaButti K."/>
            <person name="Andreopoulos B."/>
            <person name="Lipzen A."/>
            <person name="Chen C."/>
            <person name="Yan M."/>
            <person name="Daum C."/>
            <person name="Ng V."/>
            <person name="Clum A."/>
            <person name="Steindorff A."/>
            <person name="Ohm R.A."/>
            <person name="Martin F."/>
            <person name="Silar P."/>
            <person name="Natvig D.O."/>
            <person name="Lalanne C."/>
            <person name="Gautier V."/>
            <person name="Ament-Velasquez S.L."/>
            <person name="Kruys A."/>
            <person name="Hutchinson M.I."/>
            <person name="Powell A.J."/>
            <person name="Barry K."/>
            <person name="Miller A.N."/>
            <person name="Grigoriev I.V."/>
            <person name="Debuchy R."/>
            <person name="Gladieux P."/>
            <person name="Hiltunen Thoren M."/>
            <person name="Johannesson H."/>
        </authorList>
    </citation>
    <scope>NUCLEOTIDE SEQUENCE [LARGE SCALE GENOMIC DNA]</scope>
    <source>
        <strain evidence="11">CBS 340.73</strain>
    </source>
</reference>
<dbReference type="SUPFAM" id="SSF56112">
    <property type="entry name" value="Protein kinase-like (PK-like)"/>
    <property type="match status" value="1"/>
</dbReference>
<dbReference type="PROSITE" id="PS50011">
    <property type="entry name" value="PROTEIN_KINASE_DOM"/>
    <property type="match status" value="1"/>
</dbReference>
<comment type="catalytic activity">
    <reaction evidence="7">
        <text>L-threonyl-[protein] + ATP = O-phospho-L-threonyl-[protein] + ADP + H(+)</text>
        <dbReference type="Rhea" id="RHEA:46608"/>
        <dbReference type="Rhea" id="RHEA-COMP:11060"/>
        <dbReference type="Rhea" id="RHEA-COMP:11605"/>
        <dbReference type="ChEBI" id="CHEBI:15378"/>
        <dbReference type="ChEBI" id="CHEBI:30013"/>
        <dbReference type="ChEBI" id="CHEBI:30616"/>
        <dbReference type="ChEBI" id="CHEBI:61977"/>
        <dbReference type="ChEBI" id="CHEBI:456216"/>
        <dbReference type="EC" id="2.7.11.1"/>
    </reaction>
</comment>
<evidence type="ECO:0000256" key="8">
    <source>
        <dbReference type="ARBA" id="ARBA00048679"/>
    </source>
</evidence>
<comment type="catalytic activity">
    <reaction evidence="8">
        <text>L-seryl-[protein] + ATP = O-phospho-L-seryl-[protein] + ADP + H(+)</text>
        <dbReference type="Rhea" id="RHEA:17989"/>
        <dbReference type="Rhea" id="RHEA-COMP:9863"/>
        <dbReference type="Rhea" id="RHEA-COMP:11604"/>
        <dbReference type="ChEBI" id="CHEBI:15378"/>
        <dbReference type="ChEBI" id="CHEBI:29999"/>
        <dbReference type="ChEBI" id="CHEBI:30616"/>
        <dbReference type="ChEBI" id="CHEBI:83421"/>
        <dbReference type="ChEBI" id="CHEBI:456216"/>
        <dbReference type="EC" id="2.7.11.1"/>
    </reaction>
</comment>
<dbReference type="InterPro" id="IPR051334">
    <property type="entry name" value="SRPK"/>
</dbReference>
<keyword evidence="3" id="KW-0808">Transferase</keyword>
<dbReference type="Gene3D" id="3.30.200.20">
    <property type="entry name" value="Phosphorylase Kinase, domain 1"/>
    <property type="match status" value="1"/>
</dbReference>
<feature type="domain" description="Protein kinase" evidence="9">
    <location>
        <begin position="82"/>
        <end position="436"/>
    </location>
</feature>
<dbReference type="Pfam" id="PF00069">
    <property type="entry name" value="Pkinase"/>
    <property type="match status" value="2"/>
</dbReference>
<dbReference type="GO" id="GO:0000245">
    <property type="term" value="P:spliceosomal complex assembly"/>
    <property type="evidence" value="ECO:0007669"/>
    <property type="project" value="TreeGrafter"/>
</dbReference>
<dbReference type="InterPro" id="IPR011009">
    <property type="entry name" value="Kinase-like_dom_sf"/>
</dbReference>
<keyword evidence="4" id="KW-0547">Nucleotide-binding</keyword>
<dbReference type="Gene3D" id="1.10.510.10">
    <property type="entry name" value="Transferase(Phosphotransferase) domain 1"/>
    <property type="match status" value="1"/>
</dbReference>
<keyword evidence="11" id="KW-1185">Reference proteome</keyword>
<evidence type="ECO:0000256" key="3">
    <source>
        <dbReference type="ARBA" id="ARBA00022679"/>
    </source>
</evidence>
<evidence type="ECO:0000313" key="11">
    <source>
        <dbReference type="Proteomes" id="UP001303473"/>
    </source>
</evidence>
<proteinExistence type="predicted"/>
<organism evidence="10 11">
    <name type="scientific">Diplogelasinospora grovesii</name>
    <dbReference type="NCBI Taxonomy" id="303347"/>
    <lineage>
        <taxon>Eukaryota</taxon>
        <taxon>Fungi</taxon>
        <taxon>Dikarya</taxon>
        <taxon>Ascomycota</taxon>
        <taxon>Pezizomycotina</taxon>
        <taxon>Sordariomycetes</taxon>
        <taxon>Sordariomycetidae</taxon>
        <taxon>Sordariales</taxon>
        <taxon>Diplogelasinosporaceae</taxon>
        <taxon>Diplogelasinospora</taxon>
    </lineage>
</organism>
<dbReference type="PANTHER" id="PTHR47634">
    <property type="entry name" value="PROTEIN KINASE DOMAIN-CONTAINING PROTEIN-RELATED"/>
    <property type="match status" value="1"/>
</dbReference>
<dbReference type="AlphaFoldDB" id="A0AAN6NAT7"/>
<comment type="caution">
    <text evidence="10">The sequence shown here is derived from an EMBL/GenBank/DDBJ whole genome shotgun (WGS) entry which is preliminary data.</text>
</comment>
<dbReference type="GO" id="GO:0004674">
    <property type="term" value="F:protein serine/threonine kinase activity"/>
    <property type="evidence" value="ECO:0007669"/>
    <property type="project" value="UniProtKB-KW"/>
</dbReference>
<evidence type="ECO:0000313" key="10">
    <source>
        <dbReference type="EMBL" id="KAK3942337.1"/>
    </source>
</evidence>
<keyword evidence="2" id="KW-0723">Serine/threonine-protein kinase</keyword>
<evidence type="ECO:0000256" key="5">
    <source>
        <dbReference type="ARBA" id="ARBA00022777"/>
    </source>
</evidence>
<dbReference type="SMART" id="SM00220">
    <property type="entry name" value="S_TKc"/>
    <property type="match status" value="1"/>
</dbReference>
<dbReference type="EMBL" id="MU853774">
    <property type="protein sequence ID" value="KAK3942337.1"/>
    <property type="molecule type" value="Genomic_DNA"/>
</dbReference>
<sequence>MRPRICPAKRLVREILPLCSPRSPLVRRPFYPSPSVRHPFFTPKMIDHLQYTAGVPAEDISRYGPGGYHPIHLGDLLKDGRYRIRDKLGFGSFSTVWLARDDEKQMNVSIKVVVASKSEEHNHELEILERVREKGDPQHPGRKHVSHLLDSFYHEGPNGRHLCLVLELLGPKMSLVAERRPGYRLGGRLAREISAQLLLAVDYIKSCDVAHGDIHMGNILFRLPDSKQVPPAADTCRVGKVSKKDRSPVEKGVPEYVVEPAEYGFQEGQQHLDEIQLVDFGQAFFISCPPKSINTPMSLHPPELVFRHPLTNAVDIWNLGSTTYELVTGRTPFEADFDDRELIPQFQKVLGGVPEQWIRDALGNGVLAEKPDESSADGFLSLEEEIQRSYVNGHDSETLELGEKDLELLGRFLRMMLVVEPEKRATSSELKTHPWVSGKL</sequence>
<dbReference type="GO" id="GO:0050684">
    <property type="term" value="P:regulation of mRNA processing"/>
    <property type="evidence" value="ECO:0007669"/>
    <property type="project" value="TreeGrafter"/>
</dbReference>
<dbReference type="EC" id="2.7.11.1" evidence="1"/>
<accession>A0AAN6NAT7</accession>
<keyword evidence="5 10" id="KW-0418">Kinase</keyword>
<evidence type="ECO:0000256" key="1">
    <source>
        <dbReference type="ARBA" id="ARBA00012513"/>
    </source>
</evidence>
<name>A0AAN6NAT7_9PEZI</name>
<evidence type="ECO:0000256" key="4">
    <source>
        <dbReference type="ARBA" id="ARBA00022741"/>
    </source>
</evidence>
<evidence type="ECO:0000259" key="9">
    <source>
        <dbReference type="PROSITE" id="PS50011"/>
    </source>
</evidence>
<dbReference type="Proteomes" id="UP001303473">
    <property type="component" value="Unassembled WGS sequence"/>
</dbReference>
<dbReference type="PANTHER" id="PTHR47634:SF9">
    <property type="entry name" value="PROTEIN KINASE DOMAIN-CONTAINING PROTEIN-RELATED"/>
    <property type="match status" value="1"/>
</dbReference>
<dbReference type="GO" id="GO:0005524">
    <property type="term" value="F:ATP binding"/>
    <property type="evidence" value="ECO:0007669"/>
    <property type="project" value="UniProtKB-KW"/>
</dbReference>
<gene>
    <name evidence="10" type="ORF">QBC46DRAFT_379941</name>
</gene>
<evidence type="ECO:0000256" key="7">
    <source>
        <dbReference type="ARBA" id="ARBA00047899"/>
    </source>
</evidence>
<evidence type="ECO:0000256" key="6">
    <source>
        <dbReference type="ARBA" id="ARBA00022840"/>
    </source>
</evidence>
<evidence type="ECO:0000256" key="2">
    <source>
        <dbReference type="ARBA" id="ARBA00022527"/>
    </source>
</evidence>